<evidence type="ECO:0000256" key="5">
    <source>
        <dbReference type="ARBA" id="ARBA00022989"/>
    </source>
</evidence>
<feature type="transmembrane region" description="Helical" evidence="8">
    <location>
        <begin position="384"/>
        <end position="406"/>
    </location>
</feature>
<keyword evidence="4 8" id="KW-0812">Transmembrane</keyword>
<feature type="transmembrane region" description="Helical" evidence="8">
    <location>
        <begin position="113"/>
        <end position="135"/>
    </location>
</feature>
<evidence type="ECO:0000256" key="7">
    <source>
        <dbReference type="RuleBase" id="RU362091"/>
    </source>
</evidence>
<feature type="transmembrane region" description="Helical" evidence="8">
    <location>
        <begin position="413"/>
        <end position="432"/>
    </location>
</feature>
<dbReference type="OrthoDB" id="9779at2157"/>
<evidence type="ECO:0000256" key="2">
    <source>
        <dbReference type="ARBA" id="ARBA00006434"/>
    </source>
</evidence>
<dbReference type="Gene3D" id="1.20.1730.10">
    <property type="entry name" value="Sodium/glucose cotransporter"/>
    <property type="match status" value="1"/>
</dbReference>
<dbReference type="PANTHER" id="PTHR48086:SF10">
    <property type="entry name" value="AGR155CP"/>
    <property type="match status" value="1"/>
</dbReference>
<feature type="transmembrane region" description="Helical" evidence="8">
    <location>
        <begin position="452"/>
        <end position="474"/>
    </location>
</feature>
<dbReference type="InterPro" id="IPR001734">
    <property type="entry name" value="Na/solute_symporter"/>
</dbReference>
<evidence type="ECO:0000256" key="6">
    <source>
        <dbReference type="ARBA" id="ARBA00023136"/>
    </source>
</evidence>
<feature type="transmembrane region" description="Helical" evidence="8">
    <location>
        <begin position="6"/>
        <end position="23"/>
    </location>
</feature>
<comment type="similarity">
    <text evidence="2 7">Belongs to the sodium:solute symporter (SSF) (TC 2.A.21) family.</text>
</comment>
<dbReference type="RefSeq" id="WP_144262287.1">
    <property type="nucleotide sequence ID" value="NZ_QMDX01000006.1"/>
</dbReference>
<evidence type="ECO:0000256" key="8">
    <source>
        <dbReference type="SAM" id="Phobius"/>
    </source>
</evidence>
<comment type="caution">
    <text evidence="9">The sequence shown here is derived from an EMBL/GenBank/DDBJ whole genome shotgun (WGS) entry which is preliminary data.</text>
</comment>
<keyword evidence="6 8" id="KW-0472">Membrane</keyword>
<dbReference type="AlphaFoldDB" id="A0A554N8Q2"/>
<comment type="subcellular location">
    <subcellularLocation>
        <location evidence="1">Membrane</location>
        <topology evidence="1">Multi-pass membrane protein</topology>
    </subcellularLocation>
</comment>
<dbReference type="Pfam" id="PF00474">
    <property type="entry name" value="SSF"/>
    <property type="match status" value="1"/>
</dbReference>
<feature type="transmembrane region" description="Helical" evidence="8">
    <location>
        <begin position="315"/>
        <end position="339"/>
    </location>
</feature>
<gene>
    <name evidence="9" type="ORF">DP107_11405</name>
</gene>
<dbReference type="InParanoid" id="A0A554N8Q2"/>
<feature type="transmembrane region" description="Helical" evidence="8">
    <location>
        <begin position="360"/>
        <end position="378"/>
    </location>
</feature>
<dbReference type="InterPro" id="IPR050277">
    <property type="entry name" value="Sodium:Solute_Symporter"/>
</dbReference>
<reference evidence="9 10" key="1">
    <citation type="submission" date="2018-06" db="EMBL/GenBank/DDBJ databases">
        <title>Natronomonas sp. F16-60 a new haloarchaeon isolated from a solar saltern of Isla Cristina, Huelva, Spain.</title>
        <authorList>
            <person name="Duran-Viseras A."/>
            <person name="Sanchez-Porro C."/>
            <person name="Ventosa A."/>
        </authorList>
    </citation>
    <scope>NUCLEOTIDE SEQUENCE [LARGE SCALE GENOMIC DNA]</scope>
    <source>
        <strain evidence="9 10">F16-60</strain>
    </source>
</reference>
<dbReference type="GO" id="GO:0005886">
    <property type="term" value="C:plasma membrane"/>
    <property type="evidence" value="ECO:0007669"/>
    <property type="project" value="TreeGrafter"/>
</dbReference>
<dbReference type="PANTHER" id="PTHR48086">
    <property type="entry name" value="SODIUM/PROLINE SYMPORTER-RELATED"/>
    <property type="match status" value="1"/>
</dbReference>
<feature type="transmembrane region" description="Helical" evidence="8">
    <location>
        <begin position="44"/>
        <end position="62"/>
    </location>
</feature>
<feature type="transmembrane region" description="Helical" evidence="8">
    <location>
        <begin position="68"/>
        <end position="92"/>
    </location>
</feature>
<evidence type="ECO:0000313" key="10">
    <source>
        <dbReference type="Proteomes" id="UP000319894"/>
    </source>
</evidence>
<feature type="transmembrane region" description="Helical" evidence="8">
    <location>
        <begin position="187"/>
        <end position="206"/>
    </location>
</feature>
<keyword evidence="3" id="KW-0813">Transport</keyword>
<evidence type="ECO:0000256" key="1">
    <source>
        <dbReference type="ARBA" id="ARBA00004141"/>
    </source>
</evidence>
<evidence type="ECO:0000313" key="9">
    <source>
        <dbReference type="EMBL" id="TSD13765.1"/>
    </source>
</evidence>
<sequence length="505" mass="50958">MVSSEVALGATVVTLTVFAAIGVRYGRGATDAESFISARDSVGGYGMGATVLASSMGAWILFSPAEAGAAFGGIAAVAGYAAGSALALLAYVKLGPRIRELIPAGHSLTEYAYVRYGPVAYAYVLAVSVAYMFVFLAAEFTGIAGALSLIAGVPAWQTAALVGGFVLLYTAYGGLRASIVTDTVQTVVLLPLVAVGFVGAVVALGGPARLVRETAATNPDLLNPGFLPGLEFGVYVVVAVVGAELVNQAWWQRIYAAADERSLRRGFGLGAVLVVPLVLFAGLFGVVAAGIGALGEGEASIAFFVLLQQSFPDPVVLAVTLVAVLLVTSSADTLFNAIASLVTSDLPRVLEDPSGDRLTAAARGFTAVVAVAATFVGAQQYRVLAVFLTADLLAAATFGPLLAGLYTPRLSGGAMLGSSVAGLLVGLCLFPTARGTLGGLPGASALPAPSFLSAFLGAAVVSLGLAALATRVAPADYDLDRLSREIRTLDGSGAAGDDATPADDD</sequence>
<evidence type="ECO:0000256" key="3">
    <source>
        <dbReference type="ARBA" id="ARBA00022448"/>
    </source>
</evidence>
<feature type="transmembrane region" description="Helical" evidence="8">
    <location>
        <begin position="155"/>
        <end position="175"/>
    </location>
</feature>
<evidence type="ECO:0000256" key="4">
    <source>
        <dbReference type="ARBA" id="ARBA00022692"/>
    </source>
</evidence>
<feature type="transmembrane region" description="Helical" evidence="8">
    <location>
        <begin position="267"/>
        <end position="295"/>
    </location>
</feature>
<keyword evidence="5 8" id="KW-1133">Transmembrane helix</keyword>
<feature type="transmembrane region" description="Helical" evidence="8">
    <location>
        <begin position="226"/>
        <end position="246"/>
    </location>
</feature>
<dbReference type="EMBL" id="QMDX01000006">
    <property type="protein sequence ID" value="TSD13765.1"/>
    <property type="molecule type" value="Genomic_DNA"/>
</dbReference>
<accession>A0A554N8Q2</accession>
<proteinExistence type="inferred from homology"/>
<keyword evidence="10" id="KW-1185">Reference proteome</keyword>
<dbReference type="InterPro" id="IPR038377">
    <property type="entry name" value="Na/Glc_symporter_sf"/>
</dbReference>
<protein>
    <submittedName>
        <fullName evidence="9">Sodium:proline symporter</fullName>
    </submittedName>
</protein>
<organism evidence="9 10">
    <name type="scientific">Haloglomus irregulare</name>
    <dbReference type="NCBI Taxonomy" id="2234134"/>
    <lineage>
        <taxon>Archaea</taxon>
        <taxon>Methanobacteriati</taxon>
        <taxon>Methanobacteriota</taxon>
        <taxon>Stenosarchaea group</taxon>
        <taxon>Halobacteria</taxon>
        <taxon>Halobacteriales</taxon>
        <taxon>Natronomonadaceae</taxon>
        <taxon>Haloglomus</taxon>
    </lineage>
</organism>
<dbReference type="PROSITE" id="PS50283">
    <property type="entry name" value="NA_SOLUT_SYMP_3"/>
    <property type="match status" value="1"/>
</dbReference>
<dbReference type="Proteomes" id="UP000319894">
    <property type="component" value="Unassembled WGS sequence"/>
</dbReference>
<dbReference type="GO" id="GO:0015606">
    <property type="term" value="F:spermidine transmembrane transporter activity"/>
    <property type="evidence" value="ECO:0007669"/>
    <property type="project" value="TreeGrafter"/>
</dbReference>
<name>A0A554N8Q2_9EURY</name>